<dbReference type="InterPro" id="IPR053154">
    <property type="entry name" value="c-di-AMP_regulator"/>
</dbReference>
<protein>
    <recommendedName>
        <fullName evidence="3">YbbR-like domain-containing protein</fullName>
    </recommendedName>
</protein>
<dbReference type="Gene3D" id="2.170.120.30">
    <property type="match status" value="1"/>
</dbReference>
<name>A0ABS9CJP2_9FIRM</name>
<proteinExistence type="predicted"/>
<comment type="caution">
    <text evidence="1">The sequence shown here is derived from an EMBL/GenBank/DDBJ whole genome shotgun (WGS) entry which is preliminary data.</text>
</comment>
<dbReference type="InterPro" id="IPR012505">
    <property type="entry name" value="YbbR"/>
</dbReference>
<evidence type="ECO:0000313" key="2">
    <source>
        <dbReference type="Proteomes" id="UP001299220"/>
    </source>
</evidence>
<evidence type="ECO:0008006" key="3">
    <source>
        <dbReference type="Google" id="ProtNLM"/>
    </source>
</evidence>
<dbReference type="EMBL" id="JAFBIT010000001">
    <property type="protein sequence ID" value="MCF2651153.1"/>
    <property type="molecule type" value="Genomic_DNA"/>
</dbReference>
<organism evidence="1 2">
    <name type="scientific">Anaeromassilibacillus senegalensis</name>
    <dbReference type="NCBI Taxonomy" id="1673717"/>
    <lineage>
        <taxon>Bacteria</taxon>
        <taxon>Bacillati</taxon>
        <taxon>Bacillota</taxon>
        <taxon>Clostridia</taxon>
        <taxon>Eubacteriales</taxon>
        <taxon>Acutalibacteraceae</taxon>
        <taxon>Anaeromassilibacillus</taxon>
    </lineage>
</organism>
<dbReference type="PANTHER" id="PTHR37804">
    <property type="entry name" value="CDAA REGULATORY PROTEIN CDAR"/>
    <property type="match status" value="1"/>
</dbReference>
<accession>A0ABS9CJP2</accession>
<keyword evidence="2" id="KW-1185">Reference proteome</keyword>
<dbReference type="Gene3D" id="2.170.120.40">
    <property type="entry name" value="YbbR-like domain"/>
    <property type="match status" value="2"/>
</dbReference>
<dbReference type="Proteomes" id="UP001299220">
    <property type="component" value="Unassembled WGS sequence"/>
</dbReference>
<dbReference type="PANTHER" id="PTHR37804:SF1">
    <property type="entry name" value="CDAA REGULATORY PROTEIN CDAR"/>
    <property type="match status" value="1"/>
</dbReference>
<evidence type="ECO:0000313" key="1">
    <source>
        <dbReference type="EMBL" id="MCF2651153.1"/>
    </source>
</evidence>
<gene>
    <name evidence="1" type="ORF">JQM67_00820</name>
</gene>
<sequence length="447" mass="47887">MMRSKKAQNGEQAERKLHPLRAFENNTLLLIFSFLCAAVIWFSMMAGSVEGRATIVSNVPIKVEISEAAQEAGIRIFSMSHTSTDVSITGSSLITSKVTAEDLGVTATFDPATSMLTGNSMQQATMTLRAYKKGNTLAEYEVESVSPSEVTVAYDKYKETQLTIENDIQYTAAENYYAASAPTLSTDIITISGPESSVNKVARAALVYTFSDELTQSKSISCKVTLLDVNGDVIDPTAQYLTLSDDTVDVSIPVTSRQTVSLEADIRNIPESFAKNRITINPETIEIAGDGETISKYKTLTLATPINFFDVTPDNNTFTVAIPVPSGVTNISRVETATVTFNLNGYGQSQFTTDNISVINVPEGKEAGLSTKSMTVKVVGTEAQLSRLNGESIFCTVDLSSVTDPSGSIEVPVTISINNADSCWATGVYTAHVTVTDKAAAADAEPE</sequence>
<dbReference type="Pfam" id="PF07949">
    <property type="entry name" value="YbbR"/>
    <property type="match status" value="1"/>
</dbReference>
<reference evidence="1 2" key="1">
    <citation type="submission" date="2020-12" db="EMBL/GenBank/DDBJ databases">
        <title>Whole genome sequences of gut porcine anaerobes.</title>
        <authorList>
            <person name="Kubasova T."/>
            <person name="Jahodarova E."/>
            <person name="Rychlik I."/>
        </authorList>
    </citation>
    <scope>NUCLEOTIDE SEQUENCE [LARGE SCALE GENOMIC DNA]</scope>
    <source>
        <strain evidence="1 2">An867</strain>
    </source>
</reference>
<dbReference type="RefSeq" id="WP_235322095.1">
    <property type="nucleotide sequence ID" value="NZ_JAFBIT010000001.1"/>
</dbReference>